<dbReference type="EMBL" id="LQYT01000001">
    <property type="protein sequence ID" value="KYD23152.1"/>
    <property type="molecule type" value="Genomic_DNA"/>
</dbReference>
<dbReference type="Gene3D" id="1.10.10.2910">
    <property type="match status" value="1"/>
</dbReference>
<dbReference type="AlphaFoldDB" id="A0A150MFU6"/>
<feature type="domain" description="N-terminal" evidence="2">
    <location>
        <begin position="9"/>
        <end position="108"/>
    </location>
</feature>
<dbReference type="InterPro" id="IPR013610">
    <property type="entry name" value="ArdC_N"/>
</dbReference>
<evidence type="ECO:0000259" key="1">
    <source>
        <dbReference type="Pfam" id="PF06114"/>
    </source>
</evidence>
<evidence type="ECO:0000313" key="3">
    <source>
        <dbReference type="EMBL" id="KYD23152.1"/>
    </source>
</evidence>
<sequence>MPERKQKTVKERVEELAAVLEEGVKNFQYTPEELKALLEMKALMPTYSFRNILVAKAQFPYATFLASLKRWNELGRKVKKGSKAIRIFAPRFKKIEDEETGEEKQVLIGFITVPVFALEQTEGEPLPIDRIKINLEGDSPEARRIIRIAEMIAGRDGCRVSYRDAMGANGYYQPATHEIVVDESLSMNQRCKTLVHELVHSKVHRQHTRSSTAEKEIVAEGTAFIVCSYFGLDTSDYSFRYVYSWKDRKDENPLMTYGTQICEIAQKIIEEFQTLMEYTEETEKKQLRGA</sequence>
<evidence type="ECO:0000259" key="2">
    <source>
        <dbReference type="Pfam" id="PF08401"/>
    </source>
</evidence>
<dbReference type="OrthoDB" id="9803716at2"/>
<dbReference type="STRING" id="301148.B4135_0975"/>
<dbReference type="Pfam" id="PF08401">
    <property type="entry name" value="ArdcN"/>
    <property type="match status" value="1"/>
</dbReference>
<reference evidence="3 4" key="1">
    <citation type="submission" date="2016-01" db="EMBL/GenBank/DDBJ databases">
        <title>Draft Genome Sequences of Seven Thermophilic Sporeformers Isolated from Foods.</title>
        <authorList>
            <person name="Berendsen E.M."/>
            <person name="Wells-Bennik M.H."/>
            <person name="Krawcyk A.O."/>
            <person name="De Jong A."/>
            <person name="Holsappel S."/>
            <person name="Eijlander R.T."/>
            <person name="Kuipers O.P."/>
        </authorList>
    </citation>
    <scope>NUCLEOTIDE SEQUENCE [LARGE SCALE GENOMIC DNA]</scope>
    <source>
        <strain evidence="3 4">B4135</strain>
    </source>
</reference>
<evidence type="ECO:0008006" key="5">
    <source>
        <dbReference type="Google" id="ProtNLM"/>
    </source>
</evidence>
<comment type="caution">
    <text evidence="3">The sequence shown here is derived from an EMBL/GenBank/DDBJ whole genome shotgun (WGS) entry which is preliminary data.</text>
</comment>
<dbReference type="PATRIC" id="fig|301148.3.peg.16"/>
<feature type="domain" description="IrrE N-terminal-like" evidence="1">
    <location>
        <begin position="155"/>
        <end position="223"/>
    </location>
</feature>
<dbReference type="Pfam" id="PF06114">
    <property type="entry name" value="Peptidase_M78"/>
    <property type="match status" value="1"/>
</dbReference>
<protein>
    <recommendedName>
        <fullName evidence="5">LtrC</fullName>
    </recommendedName>
</protein>
<organism evidence="3 4">
    <name type="scientific">Caldibacillus debilis</name>
    <dbReference type="NCBI Taxonomy" id="301148"/>
    <lineage>
        <taxon>Bacteria</taxon>
        <taxon>Bacillati</taxon>
        <taxon>Bacillota</taxon>
        <taxon>Bacilli</taxon>
        <taxon>Bacillales</taxon>
        <taxon>Bacillaceae</taxon>
        <taxon>Caldibacillus</taxon>
    </lineage>
</organism>
<dbReference type="RefSeq" id="WP_061567792.1">
    <property type="nucleotide sequence ID" value="NZ_LQYT01000001.1"/>
</dbReference>
<dbReference type="InterPro" id="IPR010359">
    <property type="entry name" value="IrrE_HExxH"/>
</dbReference>
<name>A0A150MFU6_9BACI</name>
<dbReference type="Proteomes" id="UP000075683">
    <property type="component" value="Unassembled WGS sequence"/>
</dbReference>
<proteinExistence type="predicted"/>
<evidence type="ECO:0000313" key="4">
    <source>
        <dbReference type="Proteomes" id="UP000075683"/>
    </source>
</evidence>
<accession>A0A150MFU6</accession>
<dbReference type="GO" id="GO:0003697">
    <property type="term" value="F:single-stranded DNA binding"/>
    <property type="evidence" value="ECO:0007669"/>
    <property type="project" value="InterPro"/>
</dbReference>
<gene>
    <name evidence="3" type="ORF">B4135_0975</name>
</gene>